<evidence type="ECO:0000313" key="2">
    <source>
        <dbReference type="Proteomes" id="UP001177021"/>
    </source>
</evidence>
<comment type="caution">
    <text evidence="1">The sequence shown here is derived from an EMBL/GenBank/DDBJ whole genome shotgun (WGS) entry which is preliminary data.</text>
</comment>
<keyword evidence="2" id="KW-1185">Reference proteome</keyword>
<reference evidence="1" key="1">
    <citation type="submission" date="2023-10" db="EMBL/GenBank/DDBJ databases">
        <authorList>
            <person name="Rodriguez Cubillos JULIANA M."/>
            <person name="De Vega J."/>
        </authorList>
    </citation>
    <scope>NUCLEOTIDE SEQUENCE</scope>
</reference>
<sequence length="381" mass="44487">MMTSSPRRSIPTIDRISNLPDSILCHILSDLPTKQAAATIILSKSWKDVWLSTLALDFDDETFTDFKSFHEFVYSTMFKLRNKKTPIHSFTLKLGNSSRFNQKQFNRMFKFVMERGCVNLDFNMNGKYYVIKIPQRILSFKTLEVLKLTNLEMRDFDQVDFPKLKTLSLDRVKFKSHEYFVKFLFACPVLEDLHTKSIQFHGALLEKENLIALPNLVKVRFNDTHTPMSLVCKAKIFHLEKMSISSAGLPVFHNLTHMELSVHDYHYLYLYVKCTWLLGILQYFPKLQHFIIKDCGESSHTNCFNCWKRPDTAPECISSQLKTCSIQLYRGGEYEFEFVKYIMQHSKVLEKMIVTCLLNNEVLHKLSSCTRGSTRCKLLFG</sequence>
<organism evidence="1 2">
    <name type="scientific">Trifolium pratense</name>
    <name type="common">Red clover</name>
    <dbReference type="NCBI Taxonomy" id="57577"/>
    <lineage>
        <taxon>Eukaryota</taxon>
        <taxon>Viridiplantae</taxon>
        <taxon>Streptophyta</taxon>
        <taxon>Embryophyta</taxon>
        <taxon>Tracheophyta</taxon>
        <taxon>Spermatophyta</taxon>
        <taxon>Magnoliopsida</taxon>
        <taxon>eudicotyledons</taxon>
        <taxon>Gunneridae</taxon>
        <taxon>Pentapetalae</taxon>
        <taxon>rosids</taxon>
        <taxon>fabids</taxon>
        <taxon>Fabales</taxon>
        <taxon>Fabaceae</taxon>
        <taxon>Papilionoideae</taxon>
        <taxon>50 kb inversion clade</taxon>
        <taxon>NPAAA clade</taxon>
        <taxon>Hologalegina</taxon>
        <taxon>IRL clade</taxon>
        <taxon>Trifolieae</taxon>
        <taxon>Trifolium</taxon>
    </lineage>
</organism>
<proteinExistence type="predicted"/>
<name>A0ACB0J2A9_TRIPR</name>
<gene>
    <name evidence="1" type="ORF">MILVUS5_LOCUS9131</name>
</gene>
<protein>
    <submittedName>
        <fullName evidence="1">Uncharacterized protein</fullName>
    </submittedName>
</protein>
<accession>A0ACB0J2A9</accession>
<evidence type="ECO:0000313" key="1">
    <source>
        <dbReference type="EMBL" id="CAJ2639036.1"/>
    </source>
</evidence>
<dbReference type="EMBL" id="CASHSV030000024">
    <property type="protein sequence ID" value="CAJ2639036.1"/>
    <property type="molecule type" value="Genomic_DNA"/>
</dbReference>
<dbReference type="Proteomes" id="UP001177021">
    <property type="component" value="Unassembled WGS sequence"/>
</dbReference>